<feature type="region of interest" description="Disordered" evidence="1">
    <location>
        <begin position="1"/>
        <end position="29"/>
    </location>
</feature>
<dbReference type="Proteomes" id="UP000738126">
    <property type="component" value="Unassembled WGS sequence"/>
</dbReference>
<dbReference type="PROSITE" id="PS51354">
    <property type="entry name" value="GLUTAREDOXIN_2"/>
    <property type="match status" value="1"/>
</dbReference>
<accession>A0ABS1E4P0</accession>
<dbReference type="Pfam" id="PF00462">
    <property type="entry name" value="Glutaredoxin"/>
    <property type="match status" value="1"/>
</dbReference>
<evidence type="ECO:0000313" key="4">
    <source>
        <dbReference type="Proteomes" id="UP000738126"/>
    </source>
</evidence>
<dbReference type="InterPro" id="IPR036249">
    <property type="entry name" value="Thioredoxin-like_sf"/>
</dbReference>
<organism evidence="3 4">
    <name type="scientific">Halorhodospira neutriphila</name>
    <dbReference type="NCBI Taxonomy" id="168379"/>
    <lineage>
        <taxon>Bacteria</taxon>
        <taxon>Pseudomonadati</taxon>
        <taxon>Pseudomonadota</taxon>
        <taxon>Gammaproteobacteria</taxon>
        <taxon>Chromatiales</taxon>
        <taxon>Ectothiorhodospiraceae</taxon>
        <taxon>Halorhodospira</taxon>
    </lineage>
</organism>
<comment type="caution">
    <text evidence="3">The sequence shown here is derived from an EMBL/GenBank/DDBJ whole genome shotgun (WGS) entry which is preliminary data.</text>
</comment>
<proteinExistence type="predicted"/>
<evidence type="ECO:0000313" key="3">
    <source>
        <dbReference type="EMBL" id="MBK1725789.1"/>
    </source>
</evidence>
<dbReference type="InterPro" id="IPR011767">
    <property type="entry name" value="GLR_AS"/>
</dbReference>
<evidence type="ECO:0000259" key="2">
    <source>
        <dbReference type="Pfam" id="PF00462"/>
    </source>
</evidence>
<dbReference type="EMBL" id="NRSH01000009">
    <property type="protein sequence ID" value="MBK1725789.1"/>
    <property type="molecule type" value="Genomic_DNA"/>
</dbReference>
<evidence type="ECO:0000256" key="1">
    <source>
        <dbReference type="SAM" id="MobiDB-lite"/>
    </source>
</evidence>
<dbReference type="Gene3D" id="3.40.30.10">
    <property type="entry name" value="Glutaredoxin"/>
    <property type="match status" value="1"/>
</dbReference>
<dbReference type="InterPro" id="IPR002109">
    <property type="entry name" value="Glutaredoxin"/>
</dbReference>
<dbReference type="CDD" id="cd00570">
    <property type="entry name" value="GST_N_family"/>
    <property type="match status" value="1"/>
</dbReference>
<dbReference type="SUPFAM" id="SSF52833">
    <property type="entry name" value="Thioredoxin-like"/>
    <property type="match status" value="1"/>
</dbReference>
<feature type="domain" description="Glutaredoxin" evidence="2">
    <location>
        <begin position="42"/>
        <end position="96"/>
    </location>
</feature>
<keyword evidence="4" id="KW-1185">Reference proteome</keyword>
<protein>
    <recommendedName>
        <fullName evidence="2">Glutaredoxin domain-containing protein</fullName>
    </recommendedName>
</protein>
<sequence>MATTGGDTMSDEEGEQAPGAASDPGEQRRLQRRLDQALAGMVLYERPWCPFCMRVNLTLRSLGIEIERVDIGADPEAARRLEAEGGKRMVPCLYIPDSGSGQWLYESADIIAYLRALVEEMAPSGEG</sequence>
<dbReference type="PROSITE" id="PS00195">
    <property type="entry name" value="GLUTAREDOXIN_1"/>
    <property type="match status" value="1"/>
</dbReference>
<name>A0ABS1E4P0_9GAMM</name>
<gene>
    <name evidence="3" type="ORF">CKO13_01880</name>
</gene>
<reference evidence="3 4" key="1">
    <citation type="journal article" date="2020" name="Microorganisms">
        <title>Osmotic Adaptation and Compatible Solute Biosynthesis of Phototrophic Bacteria as Revealed from Genome Analyses.</title>
        <authorList>
            <person name="Imhoff J.F."/>
            <person name="Rahn T."/>
            <person name="Kunzel S."/>
            <person name="Keller A."/>
            <person name="Neulinger S.C."/>
        </authorList>
    </citation>
    <scope>NUCLEOTIDE SEQUENCE [LARGE SCALE GENOMIC DNA]</scope>
    <source>
        <strain evidence="3 4">DSM 15116</strain>
    </source>
</reference>